<dbReference type="RefSeq" id="WP_146864358.1">
    <property type="nucleotide sequence ID" value="NZ_BKAU01000004.1"/>
</dbReference>
<evidence type="ECO:0000313" key="4">
    <source>
        <dbReference type="Proteomes" id="UP000321436"/>
    </source>
</evidence>
<name>A0A512RN23_9BACT</name>
<feature type="domain" description="DUF4440" evidence="2">
    <location>
        <begin position="24"/>
        <end position="144"/>
    </location>
</feature>
<gene>
    <name evidence="3" type="ORF">CCY01nite_33640</name>
</gene>
<dbReference type="EMBL" id="BKAU01000004">
    <property type="protein sequence ID" value="GEP97104.1"/>
    <property type="molecule type" value="Genomic_DNA"/>
</dbReference>
<dbReference type="Proteomes" id="UP000321436">
    <property type="component" value="Unassembled WGS sequence"/>
</dbReference>
<sequence>MKIIIPLLMLFAAPSFAQSLTATILEKDSLFWQAYNQCDLPAFRQFFTDDVEFYHDKGGLTQGADRLTSNMKANLCSNTGFGLRREVIEGSVKVYPLQQSDTIYGAIISGDHVFYILEKGKAERLDGQAKFTHVWVLKNGEWKMSRVLSYDHGPVKYVNKRKAVTLPDAVISGYAGTYAGPHTPSLIIEKEENRLVIVNGDKKMDIYPENDHLFFSRERDLTFDFVEKGLIVRESGEIVEQLAYKGK</sequence>
<proteinExistence type="predicted"/>
<dbReference type="SUPFAM" id="SSF54427">
    <property type="entry name" value="NTF2-like"/>
    <property type="match status" value="1"/>
</dbReference>
<evidence type="ECO:0000256" key="1">
    <source>
        <dbReference type="SAM" id="SignalP"/>
    </source>
</evidence>
<feature type="chain" id="PRO_5022083362" description="DUF4440 domain-containing protein" evidence="1">
    <location>
        <begin position="18"/>
        <end position="247"/>
    </location>
</feature>
<dbReference type="InterPro" id="IPR032710">
    <property type="entry name" value="NTF2-like_dom_sf"/>
</dbReference>
<feature type="signal peptide" evidence="1">
    <location>
        <begin position="1"/>
        <end position="17"/>
    </location>
</feature>
<protein>
    <recommendedName>
        <fullName evidence="2">DUF4440 domain-containing protein</fullName>
    </recommendedName>
</protein>
<dbReference type="AlphaFoldDB" id="A0A512RN23"/>
<dbReference type="OrthoDB" id="1357763at2"/>
<keyword evidence="4" id="KW-1185">Reference proteome</keyword>
<comment type="caution">
    <text evidence="3">The sequence shown here is derived from an EMBL/GenBank/DDBJ whole genome shotgun (WGS) entry which is preliminary data.</text>
</comment>
<organism evidence="3 4">
    <name type="scientific">Chitinophaga cymbidii</name>
    <dbReference type="NCBI Taxonomy" id="1096750"/>
    <lineage>
        <taxon>Bacteria</taxon>
        <taxon>Pseudomonadati</taxon>
        <taxon>Bacteroidota</taxon>
        <taxon>Chitinophagia</taxon>
        <taxon>Chitinophagales</taxon>
        <taxon>Chitinophagaceae</taxon>
        <taxon>Chitinophaga</taxon>
    </lineage>
</organism>
<evidence type="ECO:0000259" key="2">
    <source>
        <dbReference type="Pfam" id="PF14534"/>
    </source>
</evidence>
<reference evidence="3 4" key="1">
    <citation type="submission" date="2019-07" db="EMBL/GenBank/DDBJ databases">
        <title>Whole genome shotgun sequence of Chitinophaga cymbidii NBRC 109752.</title>
        <authorList>
            <person name="Hosoyama A."/>
            <person name="Uohara A."/>
            <person name="Ohji S."/>
            <person name="Ichikawa N."/>
        </authorList>
    </citation>
    <scope>NUCLEOTIDE SEQUENCE [LARGE SCALE GENOMIC DNA]</scope>
    <source>
        <strain evidence="3 4">NBRC 109752</strain>
    </source>
</reference>
<dbReference type="Gene3D" id="3.10.450.50">
    <property type="match status" value="1"/>
</dbReference>
<evidence type="ECO:0000313" key="3">
    <source>
        <dbReference type="EMBL" id="GEP97104.1"/>
    </source>
</evidence>
<accession>A0A512RN23</accession>
<dbReference type="InterPro" id="IPR027843">
    <property type="entry name" value="DUF4440"/>
</dbReference>
<keyword evidence="1" id="KW-0732">Signal</keyword>
<dbReference type="Pfam" id="PF14534">
    <property type="entry name" value="DUF4440"/>
    <property type="match status" value="1"/>
</dbReference>